<name>A0A0E0D6Y2_9ORYZ</name>
<feature type="compositionally biased region" description="Low complexity" evidence="1">
    <location>
        <begin position="86"/>
        <end position="103"/>
    </location>
</feature>
<reference evidence="2" key="2">
    <citation type="submission" date="2018-05" db="EMBL/GenBank/DDBJ databases">
        <title>OmerRS3 (Oryza meridionalis Reference Sequence Version 3).</title>
        <authorList>
            <person name="Zhang J."/>
            <person name="Kudrna D."/>
            <person name="Lee S."/>
            <person name="Talag J."/>
            <person name="Welchert J."/>
            <person name="Wing R.A."/>
        </authorList>
    </citation>
    <scope>NUCLEOTIDE SEQUENCE [LARGE SCALE GENOMIC DNA]</scope>
    <source>
        <strain evidence="2">cv. OR44</strain>
    </source>
</reference>
<dbReference type="Proteomes" id="UP000008021">
    <property type="component" value="Chromosome 3"/>
</dbReference>
<feature type="compositionally biased region" description="Basic residues" evidence="1">
    <location>
        <begin position="16"/>
        <end position="27"/>
    </location>
</feature>
<evidence type="ECO:0000256" key="1">
    <source>
        <dbReference type="SAM" id="MobiDB-lite"/>
    </source>
</evidence>
<dbReference type="Gramene" id="OMERI03G31620.7">
    <property type="protein sequence ID" value="OMERI03G31620.7"/>
    <property type="gene ID" value="OMERI03G31620"/>
</dbReference>
<protein>
    <submittedName>
        <fullName evidence="2">Uncharacterized protein</fullName>
    </submittedName>
</protein>
<reference evidence="2" key="1">
    <citation type="submission" date="2015-04" db="UniProtKB">
        <authorList>
            <consortium name="EnsemblPlants"/>
        </authorList>
    </citation>
    <scope>IDENTIFICATION</scope>
</reference>
<dbReference type="AlphaFoldDB" id="A0A0E0D6Y2"/>
<dbReference type="EnsemblPlants" id="OMERI03G31620.7">
    <property type="protein sequence ID" value="OMERI03G31620.7"/>
    <property type="gene ID" value="OMERI03G31620"/>
</dbReference>
<sequence>MEHDRKAHESTTHARVAGRRGPGRRRLAQWPFDSGGDRNHPGITKPPFSSSSDPSRAPFKIPISSSSSSSSSPPLDRSIHRPVPPSRATHSSAAAAAAVSPCPRDGGLGDRRIASSHHHQ</sequence>
<proteinExistence type="predicted"/>
<feature type="compositionally biased region" description="Basic and acidic residues" evidence="1">
    <location>
        <begin position="1"/>
        <end position="12"/>
    </location>
</feature>
<dbReference type="HOGENOM" id="CLU_2053407_0_0_1"/>
<keyword evidence="3" id="KW-1185">Reference proteome</keyword>
<feature type="region of interest" description="Disordered" evidence="1">
    <location>
        <begin position="1"/>
        <end position="120"/>
    </location>
</feature>
<accession>A0A0E0D6Y2</accession>
<evidence type="ECO:0000313" key="2">
    <source>
        <dbReference type="EnsemblPlants" id="OMERI03G31620.7"/>
    </source>
</evidence>
<evidence type="ECO:0000313" key="3">
    <source>
        <dbReference type="Proteomes" id="UP000008021"/>
    </source>
</evidence>
<organism evidence="2">
    <name type="scientific">Oryza meridionalis</name>
    <dbReference type="NCBI Taxonomy" id="40149"/>
    <lineage>
        <taxon>Eukaryota</taxon>
        <taxon>Viridiplantae</taxon>
        <taxon>Streptophyta</taxon>
        <taxon>Embryophyta</taxon>
        <taxon>Tracheophyta</taxon>
        <taxon>Spermatophyta</taxon>
        <taxon>Magnoliopsida</taxon>
        <taxon>Liliopsida</taxon>
        <taxon>Poales</taxon>
        <taxon>Poaceae</taxon>
        <taxon>BOP clade</taxon>
        <taxon>Oryzoideae</taxon>
        <taxon>Oryzeae</taxon>
        <taxon>Oryzinae</taxon>
        <taxon>Oryza</taxon>
    </lineage>
</organism>